<keyword evidence="3" id="KW-1185">Reference proteome</keyword>
<reference evidence="2 3" key="1">
    <citation type="journal article" date="2012" name="BMC Genomics">
        <title>Comparative genomics of bacteria in the genus Providencia isolated from wild Drosophila melanogaster.</title>
        <authorList>
            <person name="Galac M.R."/>
            <person name="Lazzaro B.P."/>
        </authorList>
    </citation>
    <scope>NUCLEOTIDE SEQUENCE [LARGE SCALE GENOMIC DNA]</scope>
    <source>
        <strain evidence="2 3">DSM 19967</strain>
    </source>
</reference>
<evidence type="ECO:0000313" key="3">
    <source>
        <dbReference type="Proteomes" id="UP000010290"/>
    </source>
</evidence>
<evidence type="ECO:0000259" key="1">
    <source>
        <dbReference type="PROSITE" id="PS51186"/>
    </source>
</evidence>
<dbReference type="PANTHER" id="PTHR43792">
    <property type="entry name" value="GNAT FAMILY, PUTATIVE (AFU_ORTHOLOGUE AFUA_3G00765)-RELATED-RELATED"/>
    <property type="match status" value="1"/>
</dbReference>
<dbReference type="Proteomes" id="UP000010290">
    <property type="component" value="Chromosome"/>
</dbReference>
<comment type="caution">
    <text evidence="2">The sequence shown here is derived from an EMBL/GenBank/DDBJ whole genome shotgun (WGS) entry which is preliminary data.</text>
</comment>
<protein>
    <submittedName>
        <fullName evidence="2">N-acetyltransferase GCN5</fullName>
    </submittedName>
</protein>
<keyword evidence="2" id="KW-0808">Transferase</keyword>
<dbReference type="EMBL" id="AKKN01000008">
    <property type="protein sequence ID" value="EKT57564.1"/>
    <property type="molecule type" value="Genomic_DNA"/>
</dbReference>
<accession>K8WAI5</accession>
<name>K8WAI5_9GAMM</name>
<dbReference type="Pfam" id="PF13302">
    <property type="entry name" value="Acetyltransf_3"/>
    <property type="match status" value="1"/>
</dbReference>
<organism evidence="2 3">
    <name type="scientific">Providencia sneebia DSM 19967</name>
    <dbReference type="NCBI Taxonomy" id="1141660"/>
    <lineage>
        <taxon>Bacteria</taxon>
        <taxon>Pseudomonadati</taxon>
        <taxon>Pseudomonadota</taxon>
        <taxon>Gammaproteobacteria</taxon>
        <taxon>Enterobacterales</taxon>
        <taxon>Morganellaceae</taxon>
        <taxon>Providencia</taxon>
    </lineage>
</organism>
<evidence type="ECO:0000313" key="2">
    <source>
        <dbReference type="EMBL" id="EKT57564.1"/>
    </source>
</evidence>
<dbReference type="AlphaFoldDB" id="K8WAI5"/>
<dbReference type="GO" id="GO:0016747">
    <property type="term" value="F:acyltransferase activity, transferring groups other than amino-acyl groups"/>
    <property type="evidence" value="ECO:0007669"/>
    <property type="project" value="InterPro"/>
</dbReference>
<dbReference type="InterPro" id="IPR016181">
    <property type="entry name" value="Acyl_CoA_acyltransferase"/>
</dbReference>
<dbReference type="SUPFAM" id="SSF55729">
    <property type="entry name" value="Acyl-CoA N-acyltransferases (Nat)"/>
    <property type="match status" value="1"/>
</dbReference>
<dbReference type="OrthoDB" id="9801656at2"/>
<proteinExistence type="predicted"/>
<dbReference type="Gene3D" id="3.40.630.30">
    <property type="match status" value="1"/>
</dbReference>
<dbReference type="RefSeq" id="WP_008915673.1">
    <property type="nucleotide sequence ID" value="NZ_CM001773.1"/>
</dbReference>
<sequence>MLNKSCVIPLLETDRLILAGHQHSDFPALAKLWATQSVVRYLGGSPSTERESWMRMLEYLGLWPLLGFGYWAVREKQSGLYVGDLGFADFHRMTRAIVKGTPEAGWIIASEFQGQGFATEAMEGALFWLKSQHKFKQTVCLIEPNNLASLRVAQKLGYIPQREVLIQGICSILYKKML</sequence>
<gene>
    <name evidence="2" type="ORF">OO7_09275</name>
</gene>
<dbReference type="PROSITE" id="PS51186">
    <property type="entry name" value="GNAT"/>
    <property type="match status" value="1"/>
</dbReference>
<dbReference type="InterPro" id="IPR000182">
    <property type="entry name" value="GNAT_dom"/>
</dbReference>
<dbReference type="InterPro" id="IPR051531">
    <property type="entry name" value="N-acetyltransferase"/>
</dbReference>
<dbReference type="HOGENOM" id="CLU_013985_3_1_6"/>
<feature type="domain" description="N-acetyltransferase" evidence="1">
    <location>
        <begin position="16"/>
        <end position="178"/>
    </location>
</feature>
<dbReference type="PANTHER" id="PTHR43792:SF16">
    <property type="entry name" value="N-ACETYLTRANSFERASE DOMAIN-CONTAINING PROTEIN"/>
    <property type="match status" value="1"/>
</dbReference>
<dbReference type="PATRIC" id="fig|1141660.3.peg.1852"/>